<accession>A0A4Y2NV31</accession>
<evidence type="ECO:0000313" key="2">
    <source>
        <dbReference type="Proteomes" id="UP000499080"/>
    </source>
</evidence>
<protein>
    <submittedName>
        <fullName evidence="1">Uncharacterized protein</fullName>
    </submittedName>
</protein>
<evidence type="ECO:0000313" key="1">
    <source>
        <dbReference type="EMBL" id="GBN42884.1"/>
    </source>
</evidence>
<comment type="caution">
    <text evidence="1">The sequence shown here is derived from an EMBL/GenBank/DDBJ whole genome shotgun (WGS) entry which is preliminary data.</text>
</comment>
<name>A0A4Y2NV31_ARAVE</name>
<reference evidence="1 2" key="1">
    <citation type="journal article" date="2019" name="Sci. Rep.">
        <title>Orb-weaving spider Araneus ventricosus genome elucidates the spidroin gene catalogue.</title>
        <authorList>
            <person name="Kono N."/>
            <person name="Nakamura H."/>
            <person name="Ohtoshi R."/>
            <person name="Moran D.A.P."/>
            <person name="Shinohara A."/>
            <person name="Yoshida Y."/>
            <person name="Fujiwara M."/>
            <person name="Mori M."/>
            <person name="Tomita M."/>
            <person name="Arakawa K."/>
        </authorList>
    </citation>
    <scope>NUCLEOTIDE SEQUENCE [LARGE SCALE GENOMIC DNA]</scope>
</reference>
<dbReference type="EMBL" id="BGPR01009883">
    <property type="protein sequence ID" value="GBN42884.1"/>
    <property type="molecule type" value="Genomic_DNA"/>
</dbReference>
<sequence length="109" mass="12488">MAHSISRRQLFEVWMKNPKCLKEDSLIAFIMQELGTLSNSESAVISLKLVLMVDNGLSTLQYQRILEHAENVNCKLYSSDHKVKETKQLCCPHSISMTNISRNNFSDTR</sequence>
<organism evidence="1 2">
    <name type="scientific">Araneus ventricosus</name>
    <name type="common">Orbweaver spider</name>
    <name type="synonym">Epeira ventricosa</name>
    <dbReference type="NCBI Taxonomy" id="182803"/>
    <lineage>
        <taxon>Eukaryota</taxon>
        <taxon>Metazoa</taxon>
        <taxon>Ecdysozoa</taxon>
        <taxon>Arthropoda</taxon>
        <taxon>Chelicerata</taxon>
        <taxon>Arachnida</taxon>
        <taxon>Araneae</taxon>
        <taxon>Araneomorphae</taxon>
        <taxon>Entelegynae</taxon>
        <taxon>Araneoidea</taxon>
        <taxon>Araneidae</taxon>
        <taxon>Araneus</taxon>
    </lineage>
</organism>
<proteinExistence type="predicted"/>
<dbReference type="Proteomes" id="UP000499080">
    <property type="component" value="Unassembled WGS sequence"/>
</dbReference>
<dbReference type="AlphaFoldDB" id="A0A4Y2NV31"/>
<gene>
    <name evidence="1" type="ORF">AVEN_85639_1</name>
</gene>
<keyword evidence="2" id="KW-1185">Reference proteome</keyword>